<feature type="transmembrane region" description="Helical" evidence="2">
    <location>
        <begin position="1464"/>
        <end position="1484"/>
    </location>
</feature>
<feature type="compositionally biased region" description="Basic residues" evidence="1">
    <location>
        <begin position="1311"/>
        <end position="1320"/>
    </location>
</feature>
<feature type="transmembrane region" description="Helical" evidence="2">
    <location>
        <begin position="1655"/>
        <end position="1681"/>
    </location>
</feature>
<evidence type="ECO:0000313" key="4">
    <source>
        <dbReference type="EMBL" id="PFH38599.1"/>
    </source>
</evidence>
<dbReference type="OrthoDB" id="365492at2759"/>
<dbReference type="EMBL" id="NWUJ01000001">
    <property type="protein sequence ID" value="PFH38599.1"/>
    <property type="molecule type" value="Genomic_DNA"/>
</dbReference>
<feature type="region of interest" description="Disordered" evidence="1">
    <location>
        <begin position="408"/>
        <end position="484"/>
    </location>
</feature>
<dbReference type="GO" id="GO:0005227">
    <property type="term" value="F:calcium-activated cation channel activity"/>
    <property type="evidence" value="ECO:0007669"/>
    <property type="project" value="InterPro"/>
</dbReference>
<dbReference type="KEGG" id="bbes:BESB_009410"/>
<reference evidence="4 5" key="1">
    <citation type="submission" date="2017-09" db="EMBL/GenBank/DDBJ databases">
        <title>Genome sequencing of Besnoitia besnoiti strain Bb-Ger1.</title>
        <authorList>
            <person name="Schares G."/>
            <person name="Venepally P."/>
            <person name="Lorenzi H.A."/>
        </authorList>
    </citation>
    <scope>NUCLEOTIDE SEQUENCE [LARGE SCALE GENOMIC DNA]</scope>
    <source>
        <strain evidence="4 5">Bb-Ger1</strain>
    </source>
</reference>
<keyword evidence="2" id="KW-0472">Membrane</keyword>
<feature type="compositionally biased region" description="Low complexity" evidence="1">
    <location>
        <begin position="870"/>
        <end position="879"/>
    </location>
</feature>
<dbReference type="Proteomes" id="UP000224006">
    <property type="component" value="Chromosome I"/>
</dbReference>
<feature type="compositionally biased region" description="Basic and acidic residues" evidence="1">
    <location>
        <begin position="606"/>
        <end position="621"/>
    </location>
</feature>
<feature type="compositionally biased region" description="Low complexity" evidence="1">
    <location>
        <begin position="1238"/>
        <end position="1261"/>
    </location>
</feature>
<feature type="transmembrane region" description="Helical" evidence="2">
    <location>
        <begin position="1546"/>
        <end position="1567"/>
    </location>
</feature>
<feature type="transmembrane region" description="Helical" evidence="2">
    <location>
        <begin position="1736"/>
        <end position="1761"/>
    </location>
</feature>
<feature type="compositionally biased region" description="Low complexity" evidence="1">
    <location>
        <begin position="163"/>
        <end position="172"/>
    </location>
</feature>
<dbReference type="Pfam" id="PF02714">
    <property type="entry name" value="RSN1_7TM"/>
    <property type="match status" value="1"/>
</dbReference>
<feature type="compositionally biased region" description="Basic and acidic residues" evidence="1">
    <location>
        <begin position="994"/>
        <end position="1024"/>
    </location>
</feature>
<name>A0A2A9MKW5_BESBE</name>
<comment type="caution">
    <text evidence="4">The sequence shown here is derived from an EMBL/GenBank/DDBJ whole genome shotgun (WGS) entry which is preliminary data.</text>
</comment>
<dbReference type="RefSeq" id="XP_029222608.1">
    <property type="nucleotide sequence ID" value="XM_029359695.1"/>
</dbReference>
<dbReference type="GO" id="GO:0005886">
    <property type="term" value="C:plasma membrane"/>
    <property type="evidence" value="ECO:0007669"/>
    <property type="project" value="TreeGrafter"/>
</dbReference>
<feature type="region of interest" description="Disordered" evidence="1">
    <location>
        <begin position="1194"/>
        <end position="1384"/>
    </location>
</feature>
<feature type="region of interest" description="Disordered" evidence="1">
    <location>
        <begin position="848"/>
        <end position="879"/>
    </location>
</feature>
<feature type="region of interest" description="Disordered" evidence="1">
    <location>
        <begin position="543"/>
        <end position="583"/>
    </location>
</feature>
<feature type="transmembrane region" description="Helical" evidence="2">
    <location>
        <begin position="1512"/>
        <end position="1534"/>
    </location>
</feature>
<feature type="compositionally biased region" description="Basic and acidic residues" evidence="1">
    <location>
        <begin position="326"/>
        <end position="350"/>
    </location>
</feature>
<gene>
    <name evidence="4" type="ORF">BESB_009410</name>
</gene>
<proteinExistence type="predicted"/>
<keyword evidence="2" id="KW-0812">Transmembrane</keyword>
<evidence type="ECO:0000259" key="3">
    <source>
        <dbReference type="Pfam" id="PF02714"/>
    </source>
</evidence>
<dbReference type="InterPro" id="IPR003864">
    <property type="entry name" value="CSC1/OSCA1-like_7TM"/>
</dbReference>
<feature type="transmembrane region" description="Helical" evidence="2">
    <location>
        <begin position="232"/>
        <end position="251"/>
    </location>
</feature>
<feature type="domain" description="CSC1/OSCA1-like 7TM region" evidence="3">
    <location>
        <begin position="1468"/>
        <end position="1729"/>
    </location>
</feature>
<evidence type="ECO:0000256" key="2">
    <source>
        <dbReference type="SAM" id="Phobius"/>
    </source>
</evidence>
<organism evidence="4 5">
    <name type="scientific">Besnoitia besnoiti</name>
    <name type="common">Apicomplexan protozoan</name>
    <dbReference type="NCBI Taxonomy" id="94643"/>
    <lineage>
        <taxon>Eukaryota</taxon>
        <taxon>Sar</taxon>
        <taxon>Alveolata</taxon>
        <taxon>Apicomplexa</taxon>
        <taxon>Conoidasida</taxon>
        <taxon>Coccidia</taxon>
        <taxon>Eucoccidiorida</taxon>
        <taxon>Eimeriorina</taxon>
        <taxon>Sarcocystidae</taxon>
        <taxon>Besnoitia</taxon>
    </lineage>
</organism>
<feature type="transmembrane region" description="Helical" evidence="2">
    <location>
        <begin position="77"/>
        <end position="97"/>
    </location>
</feature>
<dbReference type="STRING" id="94643.A0A2A9MKW5"/>
<feature type="compositionally biased region" description="Basic and acidic residues" evidence="1">
    <location>
        <begin position="136"/>
        <end position="145"/>
    </location>
</feature>
<keyword evidence="5" id="KW-1185">Reference proteome</keyword>
<feature type="region of interest" description="Disordered" evidence="1">
    <location>
        <begin position="595"/>
        <end position="668"/>
    </location>
</feature>
<feature type="region of interest" description="Disordered" evidence="1">
    <location>
        <begin position="969"/>
        <end position="1164"/>
    </location>
</feature>
<feature type="region of interest" description="Disordered" evidence="1">
    <location>
        <begin position="136"/>
        <end position="172"/>
    </location>
</feature>
<feature type="transmembrane region" description="Helical" evidence="2">
    <location>
        <begin position="1710"/>
        <end position="1730"/>
    </location>
</feature>
<feature type="transmembrane region" description="Helical" evidence="2">
    <location>
        <begin position="744"/>
        <end position="768"/>
    </location>
</feature>
<keyword evidence="2" id="KW-1133">Transmembrane helix</keyword>
<dbReference type="PANTHER" id="PTHR13018">
    <property type="entry name" value="PROBABLE MEMBRANE PROTEIN DUF221-RELATED"/>
    <property type="match status" value="1"/>
</dbReference>
<feature type="compositionally biased region" description="Basic and acidic residues" evidence="1">
    <location>
        <begin position="555"/>
        <end position="571"/>
    </location>
</feature>
<dbReference type="PANTHER" id="PTHR13018:SF114">
    <property type="entry name" value="EXPRESSED PROTEIN"/>
    <property type="match status" value="1"/>
</dbReference>
<feature type="compositionally biased region" description="Basic and acidic residues" evidence="1">
    <location>
        <begin position="464"/>
        <end position="476"/>
    </location>
</feature>
<dbReference type="InterPro" id="IPR045122">
    <property type="entry name" value="Csc1-like"/>
</dbReference>
<dbReference type="VEuPathDB" id="ToxoDB:BESB_009410"/>
<accession>A0A2A9MKW5</accession>
<sequence length="1809" mass="195342">MEAEEEEAHAHLRLSRARTAASSVAFSAELAGGTAARRARERDGKSCSRCEPLQRCARWLLHRASARPLTGQPRRRLFASLLLQLLLFLALFAGHALRRRGAHEVHLPLPPCGAAAQQAVASGLEDSVWMNRHAPEAAEDPDGRTRHGRSPGSPAPRPRRSAGRSAATSSSPLSSFANRHLLLGWYADSPLAFEQKDASASRDDAAAASLAEGGAAGDEGHFVVLDTELRGLLLTAAVDVVLFLLALLCWLRLRRYRGDALCQATPLRFSPFFTQRVSETAAAAPAAASAAASASLPRAEASSEPVERPAAAAQGVPLEAMVDLGGARDSRAGRRGRTEEGAADAREVVERSVASAEAPPGAPSALRDLTLPLPLSPLLSPLEQARAEDSRDKPGDQDLRQFHSDARHATAPLSPPSPAFPPSSASLPSPASSRSLVSPSSLPPQAHAGLQRQGGRESCGSSPRPRDTFEEGRQHGGGEAAARAGSPLCCCSRRVWCALLPSPCMCVKATGAWLRVTWRTLREIYLSMEAPFCLLHRKSCTGDPRRAGATWQSELRPELKARDIRDRDRGAGDGAPDEGDPCTLHRGALSFSSRALEDGPAQAARDAVKPSTRDEEAKSEGRSTCTASVPLSDAASREFEAKGSRRQASGAGGPTDAARERSGAEFPEYMPRREEVHDLDFDCLSGDMAAYLHFLRTANACCKALGLAGVLILIPLYVTGETRGKGGVYTLLDLCTAVDKTSRLVLWSMFAVSWMFSAMIYYAVYHFWRYLKVIRARGAPSRTSAELRACLPAVPRRRSRQENSQSGRVIGRPSPGLGPVEGPCSPSSSSSISTAVFPALPPSAPAAAALAAPGRRGAGESPSSSNARLPPASGALGSVSSGAVAASASPRAAPPPPRGLESSFLVRSREEEVWPVPAQQYAVMLTNVDRRVVDQRLFGAAFVDLHQMYCAVCTPGRARQIRLLYEQQKRNASEAQRRGTRARAVSADDSALLSREEERRRDASNAMLERRETGAPRKAGEARELRRRASLPALSRPKTSRRAENSRSAARRRQSAAAAAADEQQRGAGDEQSLTEVVSTGEARFAERRTVEGEEGQGEDAGDAGRSQSGYRDGSAHKQRVRRTAPSDPEDLTRNTGNLRRGDSSEGEGGEAADRRQESEEGDDSCACFVGGVSGATCSCVLRVRLVMECGKHTCVDDSVPPRTSRTLCRSRRIGGRAATPAPLRLSPGTPFASSCESARSLSLPSPSRPRPAADGAAAGSPRERSGRPPPLLSPSLLREGAGAHPWTHESGFFDGDEPRDAPAAIFTPARKAKARRGGRLARGDRDDLRARGSEARANRGALREEDKAAAGEGAGGRGGDRTSLEALPPPGLEGEDTQPSHRPPCKPVAPYRNAGVAFVVFDSHACVRECLQNSYRYRAASRAHGRAATGISFARVRFAPAPPPMDIQWKNLHISRLHQMCRIVGLNLLLFFLCLTIISPVALLNELTPIAESIDEQLVERRLSRLTLTAWLPPLILLCINSFAQPLLVYYVAAGSGYWLKSVQTAYTVHGNIVFQLLNTLVIPLLSVSSIESVVRIMYSNELRDWSVILGFTLMHSSGSFALRYLLNLSFLGTANEMLQFFALIISRIDSYFYNSTEAKKYPFDIGYAYAQALSVFALVVMFSVVMPLIMPLGVLYFCFRFYVDKYNYMYHVYANIDFNSDGRLAVTAIRYMLFAVSFMQFAMAGFFISQDDPWLPVGGGLMLLMSLMSWLALLCYSIVPPESIRARQAARRKSGEGIPILLPRQRQELREAYRQPCGAASLCDCNF</sequence>
<evidence type="ECO:0000313" key="5">
    <source>
        <dbReference type="Proteomes" id="UP000224006"/>
    </source>
</evidence>
<feature type="compositionally biased region" description="Acidic residues" evidence="1">
    <location>
        <begin position="1093"/>
        <end position="1102"/>
    </location>
</feature>
<dbReference type="GeneID" id="40306003"/>
<evidence type="ECO:0000256" key="1">
    <source>
        <dbReference type="SAM" id="MobiDB-lite"/>
    </source>
</evidence>
<feature type="region of interest" description="Disordered" evidence="1">
    <location>
        <begin position="326"/>
        <end position="369"/>
    </location>
</feature>
<feature type="region of interest" description="Disordered" evidence="1">
    <location>
        <begin position="795"/>
        <end position="829"/>
    </location>
</feature>
<feature type="compositionally biased region" description="Low complexity" evidence="1">
    <location>
        <begin position="352"/>
        <end position="369"/>
    </location>
</feature>
<feature type="compositionally biased region" description="Basic and acidic residues" evidence="1">
    <location>
        <begin position="1322"/>
        <end position="1350"/>
    </location>
</feature>
<protein>
    <recommendedName>
        <fullName evidence="3">CSC1/OSCA1-like 7TM region domain-containing protein</fullName>
    </recommendedName>
</protein>
<feature type="compositionally biased region" description="Low complexity" evidence="1">
    <location>
        <begin position="422"/>
        <end position="444"/>
    </location>
</feature>